<evidence type="ECO:0000313" key="1">
    <source>
        <dbReference type="EMBL" id="KGG51579.1"/>
    </source>
</evidence>
<organism evidence="1 2">
    <name type="scientific">Mitosporidium daphniae</name>
    <dbReference type="NCBI Taxonomy" id="1485682"/>
    <lineage>
        <taxon>Eukaryota</taxon>
        <taxon>Fungi</taxon>
        <taxon>Fungi incertae sedis</taxon>
        <taxon>Microsporidia</taxon>
        <taxon>Mitosporidium</taxon>
    </lineage>
</organism>
<dbReference type="Proteomes" id="UP000029725">
    <property type="component" value="Unassembled WGS sequence"/>
</dbReference>
<proteinExistence type="predicted"/>
<dbReference type="EMBL" id="JMKJ01000240">
    <property type="protein sequence ID" value="KGG51579.1"/>
    <property type="molecule type" value="Genomic_DNA"/>
</dbReference>
<evidence type="ECO:0000313" key="2">
    <source>
        <dbReference type="Proteomes" id="UP000029725"/>
    </source>
</evidence>
<dbReference type="AlphaFoldDB" id="A0A098VRY4"/>
<reference evidence="1 2" key="1">
    <citation type="submission" date="2014-04" db="EMBL/GenBank/DDBJ databases">
        <title>A new species of microsporidia sheds light on the evolution of extreme parasitism.</title>
        <authorList>
            <person name="Haag K.L."/>
            <person name="James T.Y."/>
            <person name="Larsson R."/>
            <person name="Schaer T.M."/>
            <person name="Refardt D."/>
            <person name="Pombert J.-F."/>
            <person name="Ebert D."/>
        </authorList>
    </citation>
    <scope>NUCLEOTIDE SEQUENCE [LARGE SCALE GENOMIC DNA]</scope>
    <source>
        <strain evidence="1 2">UGP3</strain>
        <tissue evidence="1">Spores</tissue>
    </source>
</reference>
<keyword evidence="2" id="KW-1185">Reference proteome</keyword>
<accession>A0A098VRY4</accession>
<sequence>MEIIYTFIIKPSTYTGTLINALPLFIQYVVFLINKIFNLFLADYENFEKALPAVIRYFLSWKDKLVAEILTNKDDDIQKLRLLANYQIILNRLMSIQKKDLLHIGDLENVFFGEYESIFAFLRLNTLALEGNFSNLTNSHALYLSVISNFELINTFFFKDEIHYVLKMYYDYWKFASSKSRCATQTEKGIQNLVNANLLIDGERIQLSGLPFSSHRLWKIMNVKQKRDYNVEFALHKRLSDSSIFSILKYNSMHLFLNQKDAFLLKDNEIEAKLVSDDFKLCHRNLGFRVALNGTMVGSDDNVIAFQTDSYNPGTKVYLFDSDGFEYGEIYGGNTLILKNSSKFVGKLSSPLPCSFYINSFCSFSSKSQSLLDALLTRGVLFNFALDSYIFTLESQAQSFYLFNSYDGPAKDFYAMKEGRHEYFVVIKGEKFKIHSPAGIEENFFASSNLPFLFLSVEKSSQIIIPVIVLEPKDSYKFTFLKAT</sequence>
<dbReference type="RefSeq" id="XP_013238015.1">
    <property type="nucleotide sequence ID" value="XM_013382561.1"/>
</dbReference>
<dbReference type="VEuPathDB" id="MicrosporidiaDB:DI09_316p10"/>
<gene>
    <name evidence="1" type="ORF">DI09_316p10</name>
</gene>
<dbReference type="HOGENOM" id="CLU_044374_0_0_1"/>
<feature type="non-terminal residue" evidence="1">
    <location>
        <position position="484"/>
    </location>
</feature>
<protein>
    <submittedName>
        <fullName evidence="1">Uncharacterized protein</fullName>
    </submittedName>
</protein>
<name>A0A098VRY4_9MICR</name>
<comment type="caution">
    <text evidence="1">The sequence shown here is derived from an EMBL/GenBank/DDBJ whole genome shotgun (WGS) entry which is preliminary data.</text>
</comment>
<dbReference type="GeneID" id="25259535"/>